<feature type="region of interest" description="Disordered" evidence="1">
    <location>
        <begin position="1"/>
        <end position="51"/>
    </location>
</feature>
<comment type="caution">
    <text evidence="2">The sequence shown here is derived from an EMBL/GenBank/DDBJ whole genome shotgun (WGS) entry which is preliminary data.</text>
</comment>
<evidence type="ECO:0000313" key="2">
    <source>
        <dbReference type="EMBL" id="GFO36597.1"/>
    </source>
</evidence>
<dbReference type="Proteomes" id="UP000735302">
    <property type="component" value="Unassembled WGS sequence"/>
</dbReference>
<protein>
    <submittedName>
        <fullName evidence="2">Uncharacterized protein</fullName>
    </submittedName>
</protein>
<evidence type="ECO:0000256" key="1">
    <source>
        <dbReference type="SAM" id="MobiDB-lite"/>
    </source>
</evidence>
<evidence type="ECO:0000313" key="3">
    <source>
        <dbReference type="Proteomes" id="UP000735302"/>
    </source>
</evidence>
<dbReference type="EMBL" id="BLXT01007112">
    <property type="protein sequence ID" value="GFO36597.1"/>
    <property type="molecule type" value="Genomic_DNA"/>
</dbReference>
<name>A0AAV4CXF0_9GAST</name>
<reference evidence="2 3" key="1">
    <citation type="journal article" date="2021" name="Elife">
        <title>Chloroplast acquisition without the gene transfer in kleptoplastic sea slugs, Plakobranchus ocellatus.</title>
        <authorList>
            <person name="Maeda T."/>
            <person name="Takahashi S."/>
            <person name="Yoshida T."/>
            <person name="Shimamura S."/>
            <person name="Takaki Y."/>
            <person name="Nagai Y."/>
            <person name="Toyoda A."/>
            <person name="Suzuki Y."/>
            <person name="Arimoto A."/>
            <person name="Ishii H."/>
            <person name="Satoh N."/>
            <person name="Nishiyama T."/>
            <person name="Hasebe M."/>
            <person name="Maruyama T."/>
            <person name="Minagawa J."/>
            <person name="Obokata J."/>
            <person name="Shigenobu S."/>
        </authorList>
    </citation>
    <scope>NUCLEOTIDE SEQUENCE [LARGE SCALE GENOMIC DNA]</scope>
</reference>
<feature type="compositionally biased region" description="Basic and acidic residues" evidence="1">
    <location>
        <begin position="35"/>
        <end position="45"/>
    </location>
</feature>
<keyword evidence="3" id="KW-1185">Reference proteome</keyword>
<organism evidence="2 3">
    <name type="scientific">Plakobranchus ocellatus</name>
    <dbReference type="NCBI Taxonomy" id="259542"/>
    <lineage>
        <taxon>Eukaryota</taxon>
        <taxon>Metazoa</taxon>
        <taxon>Spiralia</taxon>
        <taxon>Lophotrochozoa</taxon>
        <taxon>Mollusca</taxon>
        <taxon>Gastropoda</taxon>
        <taxon>Heterobranchia</taxon>
        <taxon>Euthyneura</taxon>
        <taxon>Panpulmonata</taxon>
        <taxon>Sacoglossa</taxon>
        <taxon>Placobranchoidea</taxon>
        <taxon>Plakobranchidae</taxon>
        <taxon>Plakobranchus</taxon>
    </lineage>
</organism>
<accession>A0AAV4CXF0</accession>
<sequence length="51" mass="5610">MRPDHSDFGRAIDSTGTLSRLPARVSGRVSEEDDGKAIIEKDEHGQPTFKV</sequence>
<gene>
    <name evidence="2" type="ORF">PoB_006310200</name>
</gene>
<dbReference type="AlphaFoldDB" id="A0AAV4CXF0"/>
<proteinExistence type="predicted"/>
<feature type="compositionally biased region" description="Basic and acidic residues" evidence="1">
    <location>
        <begin position="1"/>
        <end position="10"/>
    </location>
</feature>